<dbReference type="SMART" id="SM00320">
    <property type="entry name" value="WD40"/>
    <property type="match status" value="7"/>
</dbReference>
<dbReference type="EMBL" id="CAJVPK010000070">
    <property type="protein sequence ID" value="CAG8442552.1"/>
    <property type="molecule type" value="Genomic_DNA"/>
</dbReference>
<keyword evidence="6" id="KW-0812">Transmembrane</keyword>
<dbReference type="SUPFAM" id="SSF82199">
    <property type="entry name" value="SET domain"/>
    <property type="match status" value="1"/>
</dbReference>
<keyword evidence="4" id="KW-0131">Cell cycle</keyword>
<proteinExistence type="inferred from homology"/>
<accession>A0A9N8V8W6</accession>
<dbReference type="Proteomes" id="UP000789706">
    <property type="component" value="Unassembled WGS sequence"/>
</dbReference>
<dbReference type="InterPro" id="IPR046341">
    <property type="entry name" value="SET_dom_sf"/>
</dbReference>
<dbReference type="InterPro" id="IPR015943">
    <property type="entry name" value="WD40/YVTN_repeat-like_dom_sf"/>
</dbReference>
<dbReference type="AlphaFoldDB" id="A0A9N8V8W6"/>
<keyword evidence="9" id="KW-1185">Reference proteome</keyword>
<feature type="transmembrane region" description="Helical" evidence="6">
    <location>
        <begin position="566"/>
        <end position="586"/>
    </location>
</feature>
<keyword evidence="2 5" id="KW-0853">WD repeat</keyword>
<evidence type="ECO:0000256" key="1">
    <source>
        <dbReference type="ARBA" id="ARBA00006445"/>
    </source>
</evidence>
<comment type="caution">
    <text evidence="8">The sequence shown here is derived from an EMBL/GenBank/DDBJ whole genome shotgun (WGS) entry which is preliminary data.</text>
</comment>
<evidence type="ECO:0000313" key="8">
    <source>
        <dbReference type="EMBL" id="CAG8442552.1"/>
    </source>
</evidence>
<dbReference type="GO" id="GO:1905786">
    <property type="term" value="P:positive regulation of anaphase-promoting complex-dependent catabolic process"/>
    <property type="evidence" value="ECO:0007669"/>
    <property type="project" value="TreeGrafter"/>
</dbReference>
<evidence type="ECO:0000256" key="3">
    <source>
        <dbReference type="ARBA" id="ARBA00022737"/>
    </source>
</evidence>
<feature type="transmembrane region" description="Helical" evidence="6">
    <location>
        <begin position="646"/>
        <end position="668"/>
    </location>
</feature>
<evidence type="ECO:0000256" key="6">
    <source>
        <dbReference type="SAM" id="Phobius"/>
    </source>
</evidence>
<dbReference type="PANTHER" id="PTHR19918">
    <property type="entry name" value="CELL DIVISION CYCLE 20 CDC20 FIZZY -RELATED"/>
    <property type="match status" value="1"/>
</dbReference>
<evidence type="ECO:0000256" key="2">
    <source>
        <dbReference type="ARBA" id="ARBA00022574"/>
    </source>
</evidence>
<feature type="domain" description="SET" evidence="7">
    <location>
        <begin position="5"/>
        <end position="105"/>
    </location>
</feature>
<keyword evidence="3" id="KW-0677">Repeat</keyword>
<organism evidence="8 9">
    <name type="scientific">Diversispora eburnea</name>
    <dbReference type="NCBI Taxonomy" id="1213867"/>
    <lineage>
        <taxon>Eukaryota</taxon>
        <taxon>Fungi</taxon>
        <taxon>Fungi incertae sedis</taxon>
        <taxon>Mucoromycota</taxon>
        <taxon>Glomeromycotina</taxon>
        <taxon>Glomeromycetes</taxon>
        <taxon>Diversisporales</taxon>
        <taxon>Diversisporaceae</taxon>
        <taxon>Diversispora</taxon>
    </lineage>
</organism>
<dbReference type="InterPro" id="IPR011990">
    <property type="entry name" value="TPR-like_helical_dom_sf"/>
</dbReference>
<reference evidence="8" key="1">
    <citation type="submission" date="2021-06" db="EMBL/GenBank/DDBJ databases">
        <authorList>
            <person name="Kallberg Y."/>
            <person name="Tangrot J."/>
            <person name="Rosling A."/>
        </authorList>
    </citation>
    <scope>NUCLEOTIDE SEQUENCE</scope>
    <source>
        <strain evidence="8">AZ414A</strain>
    </source>
</reference>
<comment type="similarity">
    <text evidence="1">Belongs to the WD repeat CDC20/Fizzy family.</text>
</comment>
<gene>
    <name evidence="8" type="ORF">DEBURN_LOCUS1555</name>
</gene>
<dbReference type="InterPro" id="IPR036322">
    <property type="entry name" value="WD40_repeat_dom_sf"/>
</dbReference>
<dbReference type="InterPro" id="IPR001680">
    <property type="entry name" value="WD40_rpt"/>
</dbReference>
<dbReference type="OrthoDB" id="10263272at2759"/>
<dbReference type="InterPro" id="IPR001214">
    <property type="entry name" value="SET_dom"/>
</dbReference>
<keyword evidence="6" id="KW-0472">Membrane</keyword>
<dbReference type="GO" id="GO:0010997">
    <property type="term" value="F:anaphase-promoting complex binding"/>
    <property type="evidence" value="ECO:0007669"/>
    <property type="project" value="InterPro"/>
</dbReference>
<dbReference type="PROSITE" id="PS50280">
    <property type="entry name" value="SET"/>
    <property type="match status" value="1"/>
</dbReference>
<dbReference type="Gene3D" id="2.170.270.10">
    <property type="entry name" value="SET domain"/>
    <property type="match status" value="1"/>
</dbReference>
<dbReference type="InterPro" id="IPR056150">
    <property type="entry name" value="WD40_CDC20-Fz"/>
</dbReference>
<dbReference type="GO" id="GO:0031145">
    <property type="term" value="P:anaphase-promoting complex-dependent catabolic process"/>
    <property type="evidence" value="ECO:0007669"/>
    <property type="project" value="TreeGrafter"/>
</dbReference>
<dbReference type="Gene3D" id="2.130.10.10">
    <property type="entry name" value="YVTN repeat-like/Quinoprotein amine dehydrogenase"/>
    <property type="match status" value="1"/>
</dbReference>
<name>A0A9N8V8W6_9GLOM</name>
<dbReference type="Pfam" id="PF24807">
    <property type="entry name" value="WD40_CDC20-Fz"/>
    <property type="match status" value="1"/>
</dbReference>
<feature type="transmembrane region" description="Helical" evidence="6">
    <location>
        <begin position="607"/>
        <end position="626"/>
    </location>
</feature>
<protein>
    <submittedName>
        <fullName evidence="8">2331_t:CDS:1</fullName>
    </submittedName>
</protein>
<dbReference type="PROSITE" id="PS50082">
    <property type="entry name" value="WD_REPEATS_2"/>
    <property type="match status" value="1"/>
</dbReference>
<dbReference type="GO" id="GO:0005680">
    <property type="term" value="C:anaphase-promoting complex"/>
    <property type="evidence" value="ECO:0007669"/>
    <property type="project" value="TreeGrafter"/>
</dbReference>
<dbReference type="SMART" id="SM00317">
    <property type="entry name" value="SET"/>
    <property type="match status" value="1"/>
</dbReference>
<dbReference type="InterPro" id="IPR033010">
    <property type="entry name" value="Cdc20/Fizzy"/>
</dbReference>
<dbReference type="GO" id="GO:1990757">
    <property type="term" value="F:ubiquitin ligase activator activity"/>
    <property type="evidence" value="ECO:0007669"/>
    <property type="project" value="TreeGrafter"/>
</dbReference>
<dbReference type="Gene3D" id="1.25.40.10">
    <property type="entry name" value="Tetratricopeptide repeat domain"/>
    <property type="match status" value="1"/>
</dbReference>
<evidence type="ECO:0000259" key="7">
    <source>
        <dbReference type="PROSITE" id="PS50280"/>
    </source>
</evidence>
<feature type="repeat" description="WD" evidence="5">
    <location>
        <begin position="321"/>
        <end position="355"/>
    </location>
</feature>
<evidence type="ECO:0000313" key="9">
    <source>
        <dbReference type="Proteomes" id="UP000789706"/>
    </source>
</evidence>
<evidence type="ECO:0000256" key="4">
    <source>
        <dbReference type="ARBA" id="ARBA00023306"/>
    </source>
</evidence>
<sequence length="723" mass="83119">MSHRENLTPNQIEKYKIIAERVWSDLKFQNISKDDLITYLCKFSCNNFQLHDNQLFTYGEGVYPIGSFINHSCRPNSIVMYEGEKQIIKSIEDIDEEEEITISYVDAAVMNRKSRQNLLKEKYFFSCQCSRCLVDFINIENDIEKNKFNKLDKFKITLTKIDKLMEKGKCMWNDLEGGKDVIKEAVDILKISKKSIKITHGEGENNKIVLNEVSELLGMAEKELKNFGVFDTPFREEYSINPFSREVEGLMTTPRKHERFINPVPFQSLTLCNNLKLKDDFYLNVVDWSHSNILSLGLDSFVYLWNTETSKLCDLGTCCCVTSVKWLHQGGQLVIGTTEGQLQIWDIQTLTKIRDLEGHKSRIGIIACYGNTTISTGSADRLILNRDQRIPRDIYGVLKEHRSEVMNTYNTYRDQLASGGNANELFIWESNKSDNPSRKLEGHRAAVRALSWSPHTRNILVSGGGHLDRRICFWNTRNARNLATFNVKSQVCNLQWSPNANEILSTHGWWKNEIIVWKYPSMEKVTTLKGHTYRVLYFALSPSGENIVTGAGAQPTFWGWVSLNRYWIIFALVRSLYTTILVVCMLDMGRKFYGENRWNTHLFKITILQLIAFDAANIVDFLTIHMSKSTSPKQHVNAQSAAVGTWYMTITGILSIFYLILYLILFCFNDDFKYNPIGNACDAILRICITLAISLPPPSNIIHAMKMKIVERISTYNSQYNTV</sequence>
<evidence type="ECO:0000256" key="5">
    <source>
        <dbReference type="PROSITE-ProRule" id="PRU00221"/>
    </source>
</evidence>
<dbReference type="PANTHER" id="PTHR19918:SF1">
    <property type="entry name" value="FIZZY-RELATED PROTEIN HOMOLOG"/>
    <property type="match status" value="1"/>
</dbReference>
<keyword evidence="6" id="KW-1133">Transmembrane helix</keyword>
<dbReference type="SUPFAM" id="SSF50978">
    <property type="entry name" value="WD40 repeat-like"/>
    <property type="match status" value="1"/>
</dbReference>
<dbReference type="Pfam" id="PF00856">
    <property type="entry name" value="SET"/>
    <property type="match status" value="1"/>
</dbReference>